<evidence type="ECO:0000256" key="1">
    <source>
        <dbReference type="ARBA" id="ARBA00004173"/>
    </source>
</evidence>
<evidence type="ECO:0000259" key="8">
    <source>
        <dbReference type="PROSITE" id="PS50011"/>
    </source>
</evidence>
<dbReference type="InterPro" id="IPR052374">
    <property type="entry name" value="SERAC1"/>
</dbReference>
<evidence type="ECO:0000313" key="9">
    <source>
        <dbReference type="EMBL" id="KAF2187179.1"/>
    </source>
</evidence>
<dbReference type="OrthoDB" id="10261027at2759"/>
<dbReference type="Gene3D" id="3.40.50.1820">
    <property type="entry name" value="alpha/beta hydrolase"/>
    <property type="match status" value="1"/>
</dbReference>
<sequence>METVRWPLKRRAKDTDHNSSPLTSSLATKRRKTFPSGIKLLHDAQNSTVDIIFVHGLTGDREKTWTANSAATPWPQALLPGTLPTARILTFGYDAYVADWQGIISKNRIGNYSMDLLTAVAAYRENNNTALATAAQKPESHLQSILHSTRGIIFLGTPHHGLGLAKWAEVVSRSIGVLKQKNAQTVAVIESDSEVLARVQDSFHTLIRSRRKDGLQSIEMSFFFEELPLPGVGVAVPQRSAVLSGYIPIGVRSNHIDMAKFEDKKRPRVYGSYWRASFGFAHTISPRQEDKAAAIAPSPVLICDGTHLDIATRDALPYKTIKGLGMGSSAFVELVHDVQNGREFAHKVFRRYYGPDVRKYQEAIQNELRIIRRLSPHPHIIHVFATYTCGREFGMILTPAADSGDLATYFQNILDSEYPITEEQRVVLERAFGCLASGLAFIHEHTIRHKDIKPQNILIHQRRIIYTDFGIALDATERNNNTTTLGKPLAFTPRYCAPEVADWDKRNRKSDIFSLGCVFVEILSALERYTKLEGLRTDYYRILDDLRDALGSIRQSLHAYGSARRGPLLNASAMNVLQRNALI</sequence>
<dbReference type="GO" id="GO:0004672">
    <property type="term" value="F:protein kinase activity"/>
    <property type="evidence" value="ECO:0007669"/>
    <property type="project" value="InterPro"/>
</dbReference>
<accession>A0A6A6E9D5</accession>
<dbReference type="GO" id="GO:0005783">
    <property type="term" value="C:endoplasmic reticulum"/>
    <property type="evidence" value="ECO:0007669"/>
    <property type="project" value="UniProtKB-SubCell"/>
</dbReference>
<evidence type="ECO:0000256" key="5">
    <source>
        <dbReference type="ARBA" id="ARBA00023128"/>
    </source>
</evidence>
<keyword evidence="10" id="KW-1185">Reference proteome</keyword>
<dbReference type="Gene3D" id="1.10.510.10">
    <property type="entry name" value="Transferase(Phosphotransferase) domain 1"/>
    <property type="match status" value="1"/>
</dbReference>
<keyword evidence="9" id="KW-0418">Kinase</keyword>
<protein>
    <submittedName>
        <fullName evidence="9">Kinase-like protein</fullName>
    </submittedName>
</protein>
<evidence type="ECO:0000256" key="6">
    <source>
        <dbReference type="ARBA" id="ARBA00023136"/>
    </source>
</evidence>
<dbReference type="InterPro" id="IPR011009">
    <property type="entry name" value="Kinase-like_dom_sf"/>
</dbReference>
<evidence type="ECO:0000256" key="2">
    <source>
        <dbReference type="ARBA" id="ARBA00004240"/>
    </source>
</evidence>
<dbReference type="Proteomes" id="UP000800200">
    <property type="component" value="Unassembled WGS sequence"/>
</dbReference>
<dbReference type="PROSITE" id="PS50011">
    <property type="entry name" value="PROTEIN_KINASE_DOM"/>
    <property type="match status" value="1"/>
</dbReference>
<dbReference type="InterPro" id="IPR000719">
    <property type="entry name" value="Prot_kinase_dom"/>
</dbReference>
<keyword evidence="4" id="KW-0256">Endoplasmic reticulum</keyword>
<dbReference type="EMBL" id="ML994628">
    <property type="protein sequence ID" value="KAF2187179.1"/>
    <property type="molecule type" value="Genomic_DNA"/>
</dbReference>
<keyword evidence="9" id="KW-0808">Transferase</keyword>
<dbReference type="SUPFAM" id="SSF53474">
    <property type="entry name" value="alpha/beta-Hydrolases"/>
    <property type="match status" value="1"/>
</dbReference>
<dbReference type="SUPFAM" id="SSF56112">
    <property type="entry name" value="Protein kinase-like (PK-like)"/>
    <property type="match status" value="1"/>
</dbReference>
<evidence type="ECO:0000256" key="4">
    <source>
        <dbReference type="ARBA" id="ARBA00022824"/>
    </source>
</evidence>
<reference evidence="9" key="1">
    <citation type="journal article" date="2020" name="Stud. Mycol.">
        <title>101 Dothideomycetes genomes: a test case for predicting lifestyles and emergence of pathogens.</title>
        <authorList>
            <person name="Haridas S."/>
            <person name="Albert R."/>
            <person name="Binder M."/>
            <person name="Bloem J."/>
            <person name="Labutti K."/>
            <person name="Salamov A."/>
            <person name="Andreopoulos B."/>
            <person name="Baker S."/>
            <person name="Barry K."/>
            <person name="Bills G."/>
            <person name="Bluhm B."/>
            <person name="Cannon C."/>
            <person name="Castanera R."/>
            <person name="Culley D."/>
            <person name="Daum C."/>
            <person name="Ezra D."/>
            <person name="Gonzalez J."/>
            <person name="Henrissat B."/>
            <person name="Kuo A."/>
            <person name="Liang C."/>
            <person name="Lipzen A."/>
            <person name="Lutzoni F."/>
            <person name="Magnuson J."/>
            <person name="Mondo S."/>
            <person name="Nolan M."/>
            <person name="Ohm R."/>
            <person name="Pangilinan J."/>
            <person name="Park H.-J."/>
            <person name="Ramirez L."/>
            <person name="Alfaro M."/>
            <person name="Sun H."/>
            <person name="Tritt A."/>
            <person name="Yoshinaga Y."/>
            <person name="Zwiers L.-H."/>
            <person name="Turgeon B."/>
            <person name="Goodwin S."/>
            <person name="Spatafora J."/>
            <person name="Crous P."/>
            <person name="Grigoriev I."/>
        </authorList>
    </citation>
    <scope>NUCLEOTIDE SEQUENCE</scope>
    <source>
        <strain evidence="9">CBS 207.26</strain>
    </source>
</reference>
<feature type="region of interest" description="Disordered" evidence="7">
    <location>
        <begin position="1"/>
        <end position="26"/>
    </location>
</feature>
<dbReference type="PANTHER" id="PTHR48182">
    <property type="entry name" value="PROTEIN SERAC1"/>
    <property type="match status" value="1"/>
</dbReference>
<dbReference type="InterPro" id="IPR029058">
    <property type="entry name" value="AB_hydrolase_fold"/>
</dbReference>
<keyword evidence="6" id="KW-0472">Membrane</keyword>
<dbReference type="AlphaFoldDB" id="A0A6A6E9D5"/>
<dbReference type="Pfam" id="PF00069">
    <property type="entry name" value="Pkinase"/>
    <property type="match status" value="1"/>
</dbReference>
<dbReference type="PANTHER" id="PTHR48182:SF2">
    <property type="entry name" value="PROTEIN SERAC1"/>
    <property type="match status" value="1"/>
</dbReference>
<dbReference type="PROSITE" id="PS00108">
    <property type="entry name" value="PROTEIN_KINASE_ST"/>
    <property type="match status" value="1"/>
</dbReference>
<dbReference type="GO" id="GO:0005524">
    <property type="term" value="F:ATP binding"/>
    <property type="evidence" value="ECO:0007669"/>
    <property type="project" value="InterPro"/>
</dbReference>
<evidence type="ECO:0000313" key="10">
    <source>
        <dbReference type="Proteomes" id="UP000800200"/>
    </source>
</evidence>
<feature type="domain" description="Protein kinase" evidence="8">
    <location>
        <begin position="318"/>
        <end position="583"/>
    </location>
</feature>
<dbReference type="InterPro" id="IPR008271">
    <property type="entry name" value="Ser/Thr_kinase_AS"/>
</dbReference>
<dbReference type="SMART" id="SM00220">
    <property type="entry name" value="S_TKc"/>
    <property type="match status" value="1"/>
</dbReference>
<evidence type="ECO:0000256" key="7">
    <source>
        <dbReference type="SAM" id="MobiDB-lite"/>
    </source>
</evidence>
<evidence type="ECO:0000256" key="3">
    <source>
        <dbReference type="ARBA" id="ARBA00004370"/>
    </source>
</evidence>
<gene>
    <name evidence="9" type="ORF">K469DRAFT_749529</name>
</gene>
<dbReference type="GO" id="GO:0016020">
    <property type="term" value="C:membrane"/>
    <property type="evidence" value="ECO:0007669"/>
    <property type="project" value="UniProtKB-SubCell"/>
</dbReference>
<comment type="subcellular location">
    <subcellularLocation>
        <location evidence="2">Endoplasmic reticulum</location>
    </subcellularLocation>
    <subcellularLocation>
        <location evidence="3">Membrane</location>
    </subcellularLocation>
    <subcellularLocation>
        <location evidence="1">Mitochondrion</location>
    </subcellularLocation>
</comment>
<keyword evidence="5" id="KW-0496">Mitochondrion</keyword>
<organism evidence="9 10">
    <name type="scientific">Zopfia rhizophila CBS 207.26</name>
    <dbReference type="NCBI Taxonomy" id="1314779"/>
    <lineage>
        <taxon>Eukaryota</taxon>
        <taxon>Fungi</taxon>
        <taxon>Dikarya</taxon>
        <taxon>Ascomycota</taxon>
        <taxon>Pezizomycotina</taxon>
        <taxon>Dothideomycetes</taxon>
        <taxon>Dothideomycetes incertae sedis</taxon>
        <taxon>Zopfiaceae</taxon>
        <taxon>Zopfia</taxon>
    </lineage>
</organism>
<dbReference type="CDD" id="cd00180">
    <property type="entry name" value="PKc"/>
    <property type="match status" value="1"/>
</dbReference>
<name>A0A6A6E9D5_9PEZI</name>
<proteinExistence type="predicted"/>
<dbReference type="GO" id="GO:0005739">
    <property type="term" value="C:mitochondrion"/>
    <property type="evidence" value="ECO:0007669"/>
    <property type="project" value="UniProtKB-SubCell"/>
</dbReference>